<reference evidence="1 2" key="1">
    <citation type="journal article" date="2004" name="Proc. Natl. Acad. Sci. U.S.A.">
        <title>The complete genomic sequence of Nocardia farcinica IFM 10152.</title>
        <authorList>
            <person name="Ishikawa J."/>
            <person name="Yamashita A."/>
            <person name="Mikami Y."/>
            <person name="Hoshino Y."/>
            <person name="Kurita H."/>
            <person name="Hotta K."/>
            <person name="Shiba T."/>
            <person name="Hattori M."/>
        </authorList>
    </citation>
    <scope>NUCLEOTIDE SEQUENCE [LARGE SCALE GENOMIC DNA]</scope>
    <source>
        <strain evidence="1 2">IFM 10152</strain>
    </source>
</reference>
<sequence length="79" mass="8701">MFGNDRLEHRLARVERKLDLILAHLGLEDPRSVEGLAEVDALVRAGKKIEAVKKYRQVDPGAGLGEAVAAVEERARGNR</sequence>
<dbReference type="STRING" id="247156.NFA_10160"/>
<name>Q5Z130_NOCFA</name>
<dbReference type="AlphaFoldDB" id="Q5Z130"/>
<evidence type="ECO:0000313" key="1">
    <source>
        <dbReference type="EMBL" id="BAD55861.1"/>
    </source>
</evidence>
<dbReference type="Proteomes" id="UP000006820">
    <property type="component" value="Chromosome"/>
</dbReference>
<gene>
    <name evidence="1" type="ordered locus">NFA_10160</name>
</gene>
<dbReference type="RefSeq" id="WP_011207546.1">
    <property type="nucleotide sequence ID" value="NC_006361.1"/>
</dbReference>
<dbReference type="EMBL" id="AP006618">
    <property type="protein sequence ID" value="BAD55861.1"/>
    <property type="molecule type" value="Genomic_DNA"/>
</dbReference>
<dbReference type="GeneID" id="61131837"/>
<dbReference type="OrthoDB" id="3298842at2"/>
<dbReference type="HOGENOM" id="CLU_167427_0_1_11"/>
<accession>Q5Z130</accession>
<keyword evidence="2" id="KW-1185">Reference proteome</keyword>
<protein>
    <submittedName>
        <fullName evidence="1">Uncharacterized protein</fullName>
    </submittedName>
</protein>
<organism evidence="1 2">
    <name type="scientific">Nocardia farcinica (strain IFM 10152)</name>
    <dbReference type="NCBI Taxonomy" id="247156"/>
    <lineage>
        <taxon>Bacteria</taxon>
        <taxon>Bacillati</taxon>
        <taxon>Actinomycetota</taxon>
        <taxon>Actinomycetes</taxon>
        <taxon>Mycobacteriales</taxon>
        <taxon>Nocardiaceae</taxon>
        <taxon>Nocardia</taxon>
    </lineage>
</organism>
<evidence type="ECO:0000313" key="2">
    <source>
        <dbReference type="Proteomes" id="UP000006820"/>
    </source>
</evidence>
<dbReference type="KEGG" id="nfa:NFA_10160"/>
<dbReference type="eggNOG" id="COG0222">
    <property type="taxonomic scope" value="Bacteria"/>
</dbReference>
<proteinExistence type="predicted"/>